<dbReference type="PANTHER" id="PTHR48106:SF13">
    <property type="entry name" value="QUINONE OXIDOREDUCTASE-RELATED"/>
    <property type="match status" value="1"/>
</dbReference>
<reference evidence="4 5" key="1">
    <citation type="journal article" date="2020" name="Pathogens">
        <title>First Whole Genome Sequence of Anaplasma platys, an Obligate Intracellular Rickettsial Pathogen of Dogs.</title>
        <authorList>
            <person name="Llanes A."/>
            <person name="Rajeev S."/>
        </authorList>
    </citation>
    <scope>NUCLEOTIDE SEQUENCE [LARGE SCALE GENOMIC DNA]</scope>
    <source>
        <strain evidence="4 5">S3</strain>
    </source>
</reference>
<dbReference type="InterPro" id="IPR013149">
    <property type="entry name" value="ADH-like_C"/>
</dbReference>
<keyword evidence="2" id="KW-0560">Oxidoreductase</keyword>
<dbReference type="InterPro" id="IPR047618">
    <property type="entry name" value="QOR-like"/>
</dbReference>
<dbReference type="InterPro" id="IPR020843">
    <property type="entry name" value="ER"/>
</dbReference>
<feature type="domain" description="Enoyl reductase (ER)" evidence="3">
    <location>
        <begin position="11"/>
        <end position="322"/>
    </location>
</feature>
<dbReference type="Pfam" id="PF00107">
    <property type="entry name" value="ADH_zinc_N"/>
    <property type="match status" value="1"/>
</dbReference>
<keyword evidence="1" id="KW-0521">NADP</keyword>
<dbReference type="CDD" id="cd05286">
    <property type="entry name" value="QOR2"/>
    <property type="match status" value="1"/>
</dbReference>
<dbReference type="KEGG" id="aplt:ANPL_01105"/>
<accession>A0A858PXM3</accession>
<dbReference type="SUPFAM" id="SSF50129">
    <property type="entry name" value="GroES-like"/>
    <property type="match status" value="1"/>
</dbReference>
<dbReference type="RefSeq" id="WP_169192982.1">
    <property type="nucleotide sequence ID" value="NZ_CP046391.1"/>
</dbReference>
<evidence type="ECO:0000256" key="1">
    <source>
        <dbReference type="ARBA" id="ARBA00022857"/>
    </source>
</evidence>
<dbReference type="GO" id="GO:0070402">
    <property type="term" value="F:NADPH binding"/>
    <property type="evidence" value="ECO:0007669"/>
    <property type="project" value="TreeGrafter"/>
</dbReference>
<dbReference type="AlphaFoldDB" id="A0A858PXM3"/>
<protein>
    <submittedName>
        <fullName evidence="4">2-haloacrylate reductase</fullName>
    </submittedName>
</protein>
<name>A0A858PXM3_9RICK</name>
<dbReference type="Pfam" id="PF08240">
    <property type="entry name" value="ADH_N"/>
    <property type="match status" value="1"/>
</dbReference>
<keyword evidence="5" id="KW-1185">Reference proteome</keyword>
<dbReference type="SUPFAM" id="SSF51735">
    <property type="entry name" value="NAD(P)-binding Rossmann-fold domains"/>
    <property type="match status" value="1"/>
</dbReference>
<dbReference type="SMART" id="SM00829">
    <property type="entry name" value="PKS_ER"/>
    <property type="match status" value="1"/>
</dbReference>
<dbReference type="InterPro" id="IPR013154">
    <property type="entry name" value="ADH-like_N"/>
</dbReference>
<dbReference type="Gene3D" id="3.40.50.720">
    <property type="entry name" value="NAD(P)-binding Rossmann-like Domain"/>
    <property type="match status" value="1"/>
</dbReference>
<dbReference type="GO" id="GO:0005829">
    <property type="term" value="C:cytosol"/>
    <property type="evidence" value="ECO:0007669"/>
    <property type="project" value="TreeGrafter"/>
</dbReference>
<dbReference type="Proteomes" id="UP000500930">
    <property type="component" value="Chromosome"/>
</dbReference>
<dbReference type="InterPro" id="IPR036291">
    <property type="entry name" value="NAD(P)-bd_dom_sf"/>
</dbReference>
<proteinExistence type="predicted"/>
<dbReference type="GO" id="GO:0003960">
    <property type="term" value="F:quinone reductase (NADPH) activity"/>
    <property type="evidence" value="ECO:0007669"/>
    <property type="project" value="InterPro"/>
</dbReference>
<dbReference type="Gene3D" id="3.90.180.10">
    <property type="entry name" value="Medium-chain alcohol dehydrogenases, catalytic domain"/>
    <property type="match status" value="1"/>
</dbReference>
<evidence type="ECO:0000313" key="5">
    <source>
        <dbReference type="Proteomes" id="UP000500930"/>
    </source>
</evidence>
<gene>
    <name evidence="4" type="ORF">ANPL_01105</name>
</gene>
<dbReference type="PANTHER" id="PTHR48106">
    <property type="entry name" value="QUINONE OXIDOREDUCTASE PIG3-RELATED"/>
    <property type="match status" value="1"/>
</dbReference>
<evidence type="ECO:0000313" key="4">
    <source>
        <dbReference type="EMBL" id="QJC27332.1"/>
    </source>
</evidence>
<dbReference type="GO" id="GO:0035925">
    <property type="term" value="F:mRNA 3'-UTR AU-rich region binding"/>
    <property type="evidence" value="ECO:0007669"/>
    <property type="project" value="TreeGrafter"/>
</dbReference>
<sequence length="328" mass="35018">MTRAVVVEKTGGPGVMKYVDQDIGEPGVGEVLVDHVAVGLSRFDVECRAGLRKGAALPYTPGVQAVGIVRQVGSDVEAIGVGDRVGYCTARGGAYAESRIIDQRYLFKIPDLLSDEVAAANLFNAMTAHYLTHRVYAVRQGTYALVHGVTGGVGGVLCQWANHRGCKVIGAVSSASGVSVAKSVGCAYVVNRNDPNVAKEIMSITGGNGVNVVYDPVGKDVSHLSFSVLSMFGLYVSYGQISGPIPNVSMSMLSARSWFITAPLIHHYKKSRIELGLTAMEIFEVIRRGYIKVDVARTYSFDEIATAHKDLEDRKLVGACAISMNRGS</sequence>
<evidence type="ECO:0000259" key="3">
    <source>
        <dbReference type="SMART" id="SM00829"/>
    </source>
</evidence>
<organism evidence="4 5">
    <name type="scientific">Anaplasma platys</name>
    <dbReference type="NCBI Taxonomy" id="949"/>
    <lineage>
        <taxon>Bacteria</taxon>
        <taxon>Pseudomonadati</taxon>
        <taxon>Pseudomonadota</taxon>
        <taxon>Alphaproteobacteria</taxon>
        <taxon>Rickettsiales</taxon>
        <taxon>Anaplasmataceae</taxon>
        <taxon>Anaplasma</taxon>
    </lineage>
</organism>
<evidence type="ECO:0000256" key="2">
    <source>
        <dbReference type="ARBA" id="ARBA00023002"/>
    </source>
</evidence>
<dbReference type="EMBL" id="CP046391">
    <property type="protein sequence ID" value="QJC27332.1"/>
    <property type="molecule type" value="Genomic_DNA"/>
</dbReference>
<dbReference type="InterPro" id="IPR011032">
    <property type="entry name" value="GroES-like_sf"/>
</dbReference>